<protein>
    <recommendedName>
        <fullName evidence="2">HAT C-terminal dimerisation domain-containing protein</fullName>
    </recommendedName>
</protein>
<dbReference type="AlphaFoldDB" id="A0AAV6JWL2"/>
<feature type="domain" description="HAT C-terminal dimerisation" evidence="2">
    <location>
        <begin position="149"/>
        <end position="218"/>
    </location>
</feature>
<accession>A0AAV6JWL2</accession>
<name>A0AAV6JWL2_9ERIC</name>
<evidence type="ECO:0000259" key="2">
    <source>
        <dbReference type="Pfam" id="PF05699"/>
    </source>
</evidence>
<keyword evidence="4" id="KW-1185">Reference proteome</keyword>
<dbReference type="InterPro" id="IPR012337">
    <property type="entry name" value="RNaseH-like_sf"/>
</dbReference>
<dbReference type="Proteomes" id="UP000823749">
    <property type="component" value="Chromosome 6"/>
</dbReference>
<dbReference type="PANTHER" id="PTHR32166">
    <property type="entry name" value="OSJNBA0013A04.12 PROTEIN"/>
    <property type="match status" value="1"/>
</dbReference>
<evidence type="ECO:0000313" key="3">
    <source>
        <dbReference type="EMBL" id="KAG5544540.1"/>
    </source>
</evidence>
<evidence type="ECO:0000256" key="1">
    <source>
        <dbReference type="SAM" id="MobiDB-lite"/>
    </source>
</evidence>
<proteinExistence type="predicted"/>
<dbReference type="PANTHER" id="PTHR32166:SF122">
    <property type="entry name" value="OS09G0499600 PROTEIN"/>
    <property type="match status" value="1"/>
</dbReference>
<comment type="caution">
    <text evidence="3">The sequence shown here is derived from an EMBL/GenBank/DDBJ whole genome shotgun (WGS) entry which is preliminary data.</text>
</comment>
<evidence type="ECO:0000313" key="4">
    <source>
        <dbReference type="Proteomes" id="UP000823749"/>
    </source>
</evidence>
<dbReference type="EMBL" id="JACTNZ010000006">
    <property type="protein sequence ID" value="KAG5544540.1"/>
    <property type="molecule type" value="Genomic_DNA"/>
</dbReference>
<dbReference type="Pfam" id="PF05699">
    <property type="entry name" value="Dimer_Tnp_hAT"/>
    <property type="match status" value="1"/>
</dbReference>
<organism evidence="3 4">
    <name type="scientific">Rhododendron griersonianum</name>
    <dbReference type="NCBI Taxonomy" id="479676"/>
    <lineage>
        <taxon>Eukaryota</taxon>
        <taxon>Viridiplantae</taxon>
        <taxon>Streptophyta</taxon>
        <taxon>Embryophyta</taxon>
        <taxon>Tracheophyta</taxon>
        <taxon>Spermatophyta</taxon>
        <taxon>Magnoliopsida</taxon>
        <taxon>eudicotyledons</taxon>
        <taxon>Gunneridae</taxon>
        <taxon>Pentapetalae</taxon>
        <taxon>asterids</taxon>
        <taxon>Ericales</taxon>
        <taxon>Ericaceae</taxon>
        <taxon>Ericoideae</taxon>
        <taxon>Rhodoreae</taxon>
        <taxon>Rhododendron</taxon>
    </lineage>
</organism>
<gene>
    <name evidence="3" type="ORF">RHGRI_017089</name>
</gene>
<dbReference type="InterPro" id="IPR008906">
    <property type="entry name" value="HATC_C_dom"/>
</dbReference>
<reference evidence="3 4" key="1">
    <citation type="submission" date="2020-08" db="EMBL/GenBank/DDBJ databases">
        <title>Plant Genome Project.</title>
        <authorList>
            <person name="Zhang R.-G."/>
        </authorList>
    </citation>
    <scope>NUCLEOTIDE SEQUENCE [LARGE SCALE GENOMIC DNA]</scope>
    <source>
        <strain evidence="3">WSP0</strain>
        <tissue evidence="3">Leaf</tissue>
    </source>
</reference>
<sequence length="355" mass="41467">MKNHLAGTHNEVCECPQVSEEVKEFFLEYLKGKNKKQAANLECFDEEEDVGVNSKSKGTMDAYVTKGKKKDKQLTLNEMVKKREPVIRDICRFQYSETFKADREVRKGLYTTIERMYPDMDTRIIVDEQLEKFKNAEGMFGMDMAKLTRDKKQPALWWESFGEECKELQRLAIRVLSGTCSATGCERNWSIFDIVHSKRRNRLETQMMNALVFVKYNIQLELRQEKRQEMGDTYDPICLSDMESDDEWITEKEGPVLPVDHSWMDIEECFKDDGTVGKKRKRGPRNLNAYGRKKGKKKASQLDDEDEIEVLDDNEVIELEGEEEEEEEEFDEATMADDNDDDDDDDVEELDLEDD</sequence>
<feature type="region of interest" description="Disordered" evidence="1">
    <location>
        <begin position="275"/>
        <end position="355"/>
    </location>
</feature>
<dbReference type="SUPFAM" id="SSF53098">
    <property type="entry name" value="Ribonuclease H-like"/>
    <property type="match status" value="1"/>
</dbReference>
<feature type="compositionally biased region" description="Acidic residues" evidence="1">
    <location>
        <begin position="302"/>
        <end position="355"/>
    </location>
</feature>
<dbReference type="GO" id="GO:0046983">
    <property type="term" value="F:protein dimerization activity"/>
    <property type="evidence" value="ECO:0007669"/>
    <property type="project" value="InterPro"/>
</dbReference>